<dbReference type="Pfam" id="PF08220">
    <property type="entry name" value="HTH_DeoR"/>
    <property type="match status" value="1"/>
</dbReference>
<evidence type="ECO:0000256" key="1">
    <source>
        <dbReference type="ARBA" id="ARBA00023015"/>
    </source>
</evidence>
<keyword evidence="1" id="KW-0805">Transcription regulation</keyword>
<reference evidence="4" key="1">
    <citation type="journal article" date="2020" name="mSystems">
        <title>Genome- and Community-Level Interaction Insights into Carbon Utilization and Element Cycling Functions of Hydrothermarchaeota in Hydrothermal Sediment.</title>
        <authorList>
            <person name="Zhou Z."/>
            <person name="Liu Y."/>
            <person name="Xu W."/>
            <person name="Pan J."/>
            <person name="Luo Z.H."/>
            <person name="Li M."/>
        </authorList>
    </citation>
    <scope>NUCLEOTIDE SEQUENCE [LARGE SCALE GENOMIC DNA]</scope>
    <source>
        <strain evidence="4">HyVt-501</strain>
    </source>
</reference>
<comment type="caution">
    <text evidence="4">The sequence shown here is derived from an EMBL/GenBank/DDBJ whole genome shotgun (WGS) entry which is preliminary data.</text>
</comment>
<dbReference type="InterPro" id="IPR008719">
    <property type="entry name" value="N2O_reductase_NosL"/>
</dbReference>
<proteinExistence type="predicted"/>
<dbReference type="AlphaFoldDB" id="A0A7C5L6J0"/>
<keyword evidence="2" id="KW-0804">Transcription</keyword>
<dbReference type="Proteomes" id="UP000885792">
    <property type="component" value="Unassembled WGS sequence"/>
</dbReference>
<dbReference type="InterPro" id="IPR011991">
    <property type="entry name" value="ArsR-like_HTH"/>
</dbReference>
<feature type="domain" description="HTH deoR-type" evidence="3">
    <location>
        <begin position="1"/>
        <end position="54"/>
    </location>
</feature>
<evidence type="ECO:0000256" key="2">
    <source>
        <dbReference type="ARBA" id="ARBA00023163"/>
    </source>
</evidence>
<evidence type="ECO:0000313" key="4">
    <source>
        <dbReference type="EMBL" id="HHJ64711.1"/>
    </source>
</evidence>
<evidence type="ECO:0000259" key="3">
    <source>
        <dbReference type="PROSITE" id="PS51000"/>
    </source>
</evidence>
<organism evidence="4">
    <name type="scientific">Aquifex aeolicus</name>
    <dbReference type="NCBI Taxonomy" id="63363"/>
    <lineage>
        <taxon>Bacteria</taxon>
        <taxon>Pseudomonadati</taxon>
        <taxon>Aquificota</taxon>
        <taxon>Aquificia</taxon>
        <taxon>Aquificales</taxon>
        <taxon>Aquificaceae</taxon>
        <taxon>Aquifex</taxon>
    </lineage>
</organism>
<dbReference type="PANTHER" id="PTHR41247:SF1">
    <property type="entry name" value="HTH-TYPE TRANSCRIPTIONAL REPRESSOR YCNK"/>
    <property type="match status" value="1"/>
</dbReference>
<accession>A0A7C5L6J0</accession>
<dbReference type="SUPFAM" id="SSF46785">
    <property type="entry name" value="Winged helix' DNA-binding domain"/>
    <property type="match status" value="1"/>
</dbReference>
<dbReference type="PANTHER" id="PTHR41247">
    <property type="entry name" value="HTH-TYPE TRANSCRIPTIONAL REPRESSOR YCNK"/>
    <property type="match status" value="1"/>
</dbReference>
<dbReference type="EMBL" id="DRNB01000268">
    <property type="protein sequence ID" value="HHJ64711.1"/>
    <property type="molecule type" value="Genomic_DNA"/>
</dbReference>
<sequence>MNRKEEILRLIEEGYSTAKELARYFNVSLMTIYRDLRELEEEGKIVRRHGNVELRREEELRENVCAVCGKEIDLRLAFIYMLRGGKKVHTCCAHCGLIAYKNINRESVEMAITRDFITCNPVNAFASTYVVGGVTTPCCKPPAFVFAEKEDAERFAKGFGGYVLGFGDAVAKMEELMRMGQRVDISL</sequence>
<dbReference type="PRINTS" id="PR00037">
    <property type="entry name" value="HTHLACR"/>
</dbReference>
<dbReference type="SMART" id="SM00420">
    <property type="entry name" value="HTH_DEOR"/>
    <property type="match status" value="1"/>
</dbReference>
<dbReference type="CDD" id="cd00090">
    <property type="entry name" value="HTH_ARSR"/>
    <property type="match status" value="1"/>
</dbReference>
<gene>
    <name evidence="4" type="ORF">ENJ61_07370</name>
</gene>
<dbReference type="Gene3D" id="3.30.70.2050">
    <property type="match status" value="1"/>
</dbReference>
<name>A0A7C5L6J0_AQUAO</name>
<dbReference type="GO" id="GO:0003700">
    <property type="term" value="F:DNA-binding transcription factor activity"/>
    <property type="evidence" value="ECO:0007669"/>
    <property type="project" value="InterPro"/>
</dbReference>
<dbReference type="InterPro" id="IPR036388">
    <property type="entry name" value="WH-like_DNA-bd_sf"/>
</dbReference>
<dbReference type="InterPro" id="IPR036390">
    <property type="entry name" value="WH_DNA-bd_sf"/>
</dbReference>
<protein>
    <submittedName>
        <fullName evidence="4">DeoR family transcriptional regulator</fullName>
    </submittedName>
</protein>
<dbReference type="PROSITE" id="PS51000">
    <property type="entry name" value="HTH_DEOR_2"/>
    <property type="match status" value="1"/>
</dbReference>
<dbReference type="Gene3D" id="1.10.10.10">
    <property type="entry name" value="Winged helix-like DNA-binding domain superfamily/Winged helix DNA-binding domain"/>
    <property type="match status" value="1"/>
</dbReference>
<dbReference type="SUPFAM" id="SSF160387">
    <property type="entry name" value="NosL/MerB-like"/>
    <property type="match status" value="1"/>
</dbReference>
<dbReference type="InterPro" id="IPR001034">
    <property type="entry name" value="DeoR_HTH"/>
</dbReference>